<dbReference type="OrthoDB" id="7887808at2759"/>
<evidence type="ECO:0000313" key="3">
    <source>
        <dbReference type="Proteomes" id="UP000717585"/>
    </source>
</evidence>
<reference evidence="2" key="1">
    <citation type="submission" date="2021-05" db="EMBL/GenBank/DDBJ databases">
        <title>A free-living protist that lacks canonical eukaryotic 1 DNA replication and segregation systems.</title>
        <authorList>
            <person name="Salas-Leiva D.E."/>
            <person name="Tromer E.C."/>
            <person name="Curtis B.A."/>
            <person name="Jerlstrom-Hultqvist J."/>
            <person name="Kolisko M."/>
            <person name="Yi Z."/>
            <person name="Salas-Leiva J.S."/>
            <person name="Gallot-Lavallee L."/>
            <person name="Kops G.J.P.L."/>
            <person name="Archibald J.M."/>
            <person name="Simpson A.G.B."/>
            <person name="Roger A.J."/>
        </authorList>
    </citation>
    <scope>NUCLEOTIDE SEQUENCE</scope>
    <source>
        <strain evidence="2">BICM</strain>
    </source>
</reference>
<name>A0A8J6AWR0_9EUKA</name>
<dbReference type="PANTHER" id="PTHR12373:SF0">
    <property type="entry name" value="ENHANCER OF RUDIMENTARY HOMOLOG"/>
    <property type="match status" value="1"/>
</dbReference>
<comment type="similarity">
    <text evidence="1">Belongs to the E(R) family.</text>
</comment>
<comment type="caution">
    <text evidence="2">The sequence shown here is derived from an EMBL/GenBank/DDBJ whole genome shotgun (WGS) entry which is preliminary data.</text>
</comment>
<dbReference type="SUPFAM" id="SSF143875">
    <property type="entry name" value="ERH-like"/>
    <property type="match status" value="1"/>
</dbReference>
<dbReference type="AlphaFoldDB" id="A0A8J6AWR0"/>
<proteinExistence type="inferred from homology"/>
<dbReference type="Pfam" id="PF01133">
    <property type="entry name" value="ER"/>
    <property type="match status" value="1"/>
</dbReference>
<dbReference type="Gene3D" id="3.30.2260.10">
    <property type="entry name" value="Enhancer of rudimentary"/>
    <property type="match status" value="1"/>
</dbReference>
<dbReference type="EMBL" id="JAHDYR010000066">
    <property type="protein sequence ID" value="KAG9390228.1"/>
    <property type="molecule type" value="Genomic_DNA"/>
</dbReference>
<organism evidence="2 3">
    <name type="scientific">Carpediemonas membranifera</name>
    <dbReference type="NCBI Taxonomy" id="201153"/>
    <lineage>
        <taxon>Eukaryota</taxon>
        <taxon>Metamonada</taxon>
        <taxon>Carpediemonas-like organisms</taxon>
        <taxon>Carpediemonas</taxon>
    </lineage>
</organism>
<sequence length="105" mass="12194">MSLIFLIQTTQDESSRRYYHYVSLEDFAEGAVTIYEENLAKRNEGVKSRVIYDLGDISNFYATIPDAALLIREPRLDNTYVPQGPHFIVDTVVRYMRRKASQSVR</sequence>
<dbReference type="InterPro" id="IPR000781">
    <property type="entry name" value="ERH"/>
</dbReference>
<protein>
    <submittedName>
        <fullName evidence="2">Enhancer of rudimentary</fullName>
    </submittedName>
</protein>
<keyword evidence="3" id="KW-1185">Reference proteome</keyword>
<dbReference type="InterPro" id="IPR035912">
    <property type="entry name" value="EHR_sf"/>
</dbReference>
<accession>A0A8J6AWR0</accession>
<gene>
    <name evidence="2" type="ORF">J8273_8268</name>
</gene>
<evidence type="ECO:0000256" key="1">
    <source>
        <dbReference type="ARBA" id="ARBA00007491"/>
    </source>
</evidence>
<evidence type="ECO:0000313" key="2">
    <source>
        <dbReference type="EMBL" id="KAG9390228.1"/>
    </source>
</evidence>
<dbReference type="Proteomes" id="UP000717585">
    <property type="component" value="Unassembled WGS sequence"/>
</dbReference>
<dbReference type="PANTHER" id="PTHR12373">
    <property type="entry name" value="ENHANCER OF RUDIMENTARY ERH"/>
    <property type="match status" value="1"/>
</dbReference>